<evidence type="ECO:0000313" key="10">
    <source>
        <dbReference type="Proteomes" id="UP001370490"/>
    </source>
</evidence>
<gene>
    <name evidence="9" type="ORF">RJ641_004154</name>
</gene>
<dbReference type="SUPFAM" id="SSF52540">
    <property type="entry name" value="P-loop containing nucleoside triphosphate hydrolases"/>
    <property type="match status" value="1"/>
</dbReference>
<dbReference type="PROSITE" id="PS00856">
    <property type="entry name" value="GUANYLATE_KINASE_1"/>
    <property type="match status" value="1"/>
</dbReference>
<dbReference type="GO" id="GO:0004385">
    <property type="term" value="F:GMP kinase activity"/>
    <property type="evidence" value="ECO:0007669"/>
    <property type="project" value="UniProtKB-EC"/>
</dbReference>
<sequence>MLLRRFYASLQNPNLNPLHHPPKLQKSLIFSNPRSKFQAANQQNFKSHSQTPNPTTPKFFSSNSHMGDARRPISVPIPAVNTENRLELLRALEASLGSPFSSYPSLPNPNPLIIVISGPSGVGKDAVIKRLREVRESIHFVVTATSREKRVGEVDGKDYFFVSKEEFLEMVNKNELLEYALVYGDYKGVPKKQIIDYMAKGCDIVLRVDIQGAKKLKSIFGDSAVFVFVVAESELAMVNRLIDRKTESKESLLVRIATAREEVKHMKDFDYVVVNAEGKLENAVKLIESIIDSEKARVRQRNAVLVCSWFPLWYALFTLFNKYLKCREATCFMSAPCISLLIEGRIFLFLVGSIILDNVELAIPGEPLGSPLNTHGMVKGGCWAILESNIHKPVQAGVGIPFCLSLRQLAETALSSILSYRTGLEKKLEAVKDAILHSRTALMSISTWNILHSPFLFICSRSGTVFEWRKCNGRRVGGLLLLQPPQDHAITDMVSRFAEEFTKLKKLW</sequence>
<dbReference type="PANTHER" id="PTHR23117">
    <property type="entry name" value="GUANYLATE KINASE-RELATED"/>
    <property type="match status" value="1"/>
</dbReference>
<keyword evidence="6" id="KW-0067">ATP-binding</keyword>
<keyword evidence="4" id="KW-0547">Nucleotide-binding</keyword>
<dbReference type="NCBIfam" id="TIGR03263">
    <property type="entry name" value="guanyl_kin"/>
    <property type="match status" value="1"/>
</dbReference>
<feature type="domain" description="Guanylate kinase-like" evidence="8">
    <location>
        <begin position="111"/>
        <end position="292"/>
    </location>
</feature>
<dbReference type="FunFam" id="3.30.63.10:FF:000002">
    <property type="entry name" value="Guanylate kinase 1"/>
    <property type="match status" value="1"/>
</dbReference>
<dbReference type="InterPro" id="IPR008145">
    <property type="entry name" value="GK/Ca_channel_bsu"/>
</dbReference>
<protein>
    <recommendedName>
        <fullName evidence="2">guanylate kinase</fullName>
        <ecNumber evidence="2">2.7.4.8</ecNumber>
    </recommendedName>
</protein>
<dbReference type="InterPro" id="IPR008144">
    <property type="entry name" value="Guanylate_kin-like_dom"/>
</dbReference>
<dbReference type="Gene3D" id="3.30.63.10">
    <property type="entry name" value="Guanylate Kinase phosphate binding domain"/>
    <property type="match status" value="1"/>
</dbReference>
<dbReference type="GO" id="GO:0005829">
    <property type="term" value="C:cytosol"/>
    <property type="evidence" value="ECO:0007669"/>
    <property type="project" value="TreeGrafter"/>
</dbReference>
<dbReference type="InterPro" id="IPR020590">
    <property type="entry name" value="Guanylate_kinase_CS"/>
</dbReference>
<evidence type="ECO:0000256" key="5">
    <source>
        <dbReference type="ARBA" id="ARBA00022777"/>
    </source>
</evidence>
<comment type="caution">
    <text evidence="9">The sequence shown here is derived from an EMBL/GenBank/DDBJ whole genome shotgun (WGS) entry which is preliminary data.</text>
</comment>
<evidence type="ECO:0000256" key="6">
    <source>
        <dbReference type="ARBA" id="ARBA00022840"/>
    </source>
</evidence>
<accession>A0AAN8ZCN3</accession>
<evidence type="ECO:0000256" key="1">
    <source>
        <dbReference type="ARBA" id="ARBA00005790"/>
    </source>
</evidence>
<evidence type="ECO:0000256" key="3">
    <source>
        <dbReference type="ARBA" id="ARBA00022679"/>
    </source>
</evidence>
<dbReference type="EC" id="2.7.4.8" evidence="2"/>
<proteinExistence type="inferred from homology"/>
<dbReference type="CDD" id="cd00071">
    <property type="entry name" value="GMPK"/>
    <property type="match status" value="1"/>
</dbReference>
<organism evidence="9 10">
    <name type="scientific">Dillenia turbinata</name>
    <dbReference type="NCBI Taxonomy" id="194707"/>
    <lineage>
        <taxon>Eukaryota</taxon>
        <taxon>Viridiplantae</taxon>
        <taxon>Streptophyta</taxon>
        <taxon>Embryophyta</taxon>
        <taxon>Tracheophyta</taxon>
        <taxon>Spermatophyta</taxon>
        <taxon>Magnoliopsida</taxon>
        <taxon>eudicotyledons</taxon>
        <taxon>Gunneridae</taxon>
        <taxon>Pentapetalae</taxon>
        <taxon>Dilleniales</taxon>
        <taxon>Dilleniaceae</taxon>
        <taxon>Dillenia</taxon>
    </lineage>
</organism>
<dbReference type="Pfam" id="PF00625">
    <property type="entry name" value="Guanylate_kin"/>
    <property type="match status" value="1"/>
</dbReference>
<keyword evidence="3" id="KW-0808">Transferase</keyword>
<dbReference type="InterPro" id="IPR027417">
    <property type="entry name" value="P-loop_NTPase"/>
</dbReference>
<dbReference type="PROSITE" id="PS50052">
    <property type="entry name" value="GUANYLATE_KINASE_2"/>
    <property type="match status" value="1"/>
</dbReference>
<dbReference type="EMBL" id="JBAMMX010000012">
    <property type="protein sequence ID" value="KAK6930060.1"/>
    <property type="molecule type" value="Genomic_DNA"/>
</dbReference>
<dbReference type="Proteomes" id="UP001370490">
    <property type="component" value="Unassembled WGS sequence"/>
</dbReference>
<dbReference type="PANTHER" id="PTHR23117:SF13">
    <property type="entry name" value="GUANYLATE KINASE"/>
    <property type="match status" value="1"/>
</dbReference>
<dbReference type="GO" id="GO:0005524">
    <property type="term" value="F:ATP binding"/>
    <property type="evidence" value="ECO:0007669"/>
    <property type="project" value="UniProtKB-KW"/>
</dbReference>
<evidence type="ECO:0000313" key="9">
    <source>
        <dbReference type="EMBL" id="KAK6930060.1"/>
    </source>
</evidence>
<evidence type="ECO:0000259" key="8">
    <source>
        <dbReference type="PROSITE" id="PS50052"/>
    </source>
</evidence>
<dbReference type="SMART" id="SM00072">
    <property type="entry name" value="GuKc"/>
    <property type="match status" value="1"/>
</dbReference>
<reference evidence="9 10" key="1">
    <citation type="submission" date="2023-12" db="EMBL/GenBank/DDBJ databases">
        <title>A high-quality genome assembly for Dillenia turbinata (Dilleniales).</title>
        <authorList>
            <person name="Chanderbali A."/>
        </authorList>
    </citation>
    <scope>NUCLEOTIDE SEQUENCE [LARGE SCALE GENOMIC DNA]</scope>
    <source>
        <strain evidence="9">LSX21</strain>
        <tissue evidence="9">Leaf</tissue>
    </source>
</reference>
<evidence type="ECO:0000256" key="7">
    <source>
        <dbReference type="SAM" id="MobiDB-lite"/>
    </source>
</evidence>
<feature type="region of interest" description="Disordered" evidence="7">
    <location>
        <begin position="39"/>
        <end position="65"/>
    </location>
</feature>
<evidence type="ECO:0000256" key="2">
    <source>
        <dbReference type="ARBA" id="ARBA00012961"/>
    </source>
</evidence>
<keyword evidence="10" id="KW-1185">Reference proteome</keyword>
<evidence type="ECO:0000256" key="4">
    <source>
        <dbReference type="ARBA" id="ARBA00022741"/>
    </source>
</evidence>
<comment type="similarity">
    <text evidence="1">Belongs to the guanylate kinase family.</text>
</comment>
<dbReference type="AlphaFoldDB" id="A0AAN8ZCN3"/>
<dbReference type="InterPro" id="IPR017665">
    <property type="entry name" value="Guanylate_kinase"/>
</dbReference>
<keyword evidence="5 9" id="KW-0418">Kinase</keyword>
<dbReference type="Gene3D" id="3.40.50.300">
    <property type="entry name" value="P-loop containing nucleotide triphosphate hydrolases"/>
    <property type="match status" value="1"/>
</dbReference>
<name>A0AAN8ZCN3_9MAGN</name>